<evidence type="ECO:0000313" key="12">
    <source>
        <dbReference type="Proteomes" id="UP000625711"/>
    </source>
</evidence>
<comment type="caution">
    <text evidence="11">The sequence shown here is derived from an EMBL/GenBank/DDBJ whole genome shotgun (WGS) entry which is preliminary data.</text>
</comment>
<evidence type="ECO:0000256" key="3">
    <source>
        <dbReference type="ARBA" id="ARBA00022606"/>
    </source>
</evidence>
<dbReference type="OrthoDB" id="8117390at2759"/>
<gene>
    <name evidence="11" type="ORF">GWI33_017010</name>
</gene>
<evidence type="ECO:0000256" key="9">
    <source>
        <dbReference type="ARBA" id="ARBA00023224"/>
    </source>
</evidence>
<evidence type="ECO:0000256" key="4">
    <source>
        <dbReference type="ARBA" id="ARBA00022692"/>
    </source>
</evidence>
<evidence type="ECO:0000256" key="10">
    <source>
        <dbReference type="RuleBase" id="RU351113"/>
    </source>
</evidence>
<evidence type="ECO:0000256" key="1">
    <source>
        <dbReference type="ARBA" id="ARBA00004651"/>
    </source>
</evidence>
<dbReference type="Proteomes" id="UP000625711">
    <property type="component" value="Unassembled WGS sequence"/>
</dbReference>
<feature type="transmembrane region" description="Helical" evidence="10">
    <location>
        <begin position="130"/>
        <end position="148"/>
    </location>
</feature>
<protein>
    <recommendedName>
        <fullName evidence="10">Odorant receptor</fullName>
    </recommendedName>
</protein>
<dbReference type="PANTHER" id="PTHR21137">
    <property type="entry name" value="ODORANT RECEPTOR"/>
    <property type="match status" value="1"/>
</dbReference>
<sequence length="393" mass="44919">MESFGEKLFILSRNLMIFVGSWQLTDDMSSRNRLSYEMYSYFAFFILSGTITSGTIHFFVEMLSYKNYDKGIELFGLNTTLIVMYIKLRTYRSTTVTSLIKHFIRMTNESGNLNSIAADIVEKKIRYCNFINITVLVLNLAITVYYAINGILDFKNAENEQDGADSLNHLLYIYYPFQNYIGMVSYIEKIVGIYLGFYNAACLTLLNTIIVGLVIQIQVLQYELSDYDKLYQRGNEITDSDDLPTILGLNKLIEKHQNLLSYSSVLNEALKIPILIEYSVSSISIATILVQILKSSDASFYIFMVLLVAVELLFFCLNAHDIVVESLRLGEAVYFSNWYERDVPTQKSIRIIMMRSRIPMHVSIGPFGILNAESLISIFKVAYSYVSLLSGEK</sequence>
<evidence type="ECO:0000256" key="2">
    <source>
        <dbReference type="ARBA" id="ARBA00022475"/>
    </source>
</evidence>
<dbReference type="Pfam" id="PF02949">
    <property type="entry name" value="7tm_6"/>
    <property type="match status" value="1"/>
</dbReference>
<evidence type="ECO:0000256" key="5">
    <source>
        <dbReference type="ARBA" id="ARBA00022725"/>
    </source>
</evidence>
<feature type="transmembrane region" description="Helical" evidence="10">
    <location>
        <begin position="299"/>
        <end position="319"/>
    </location>
</feature>
<comment type="similarity">
    <text evidence="10">Belongs to the insect chemoreceptor superfamily. Heteromeric odorant receptor channel (TC 1.A.69) family.</text>
</comment>
<proteinExistence type="inferred from homology"/>
<evidence type="ECO:0000313" key="11">
    <source>
        <dbReference type="EMBL" id="KAF7269987.1"/>
    </source>
</evidence>
<keyword evidence="6 10" id="KW-1133">Transmembrane helix</keyword>
<name>A0A834HWC8_RHYFE</name>
<comment type="subcellular location">
    <subcellularLocation>
        <location evidence="1 10">Cell membrane</location>
        <topology evidence="1 10">Multi-pass membrane protein</topology>
    </subcellularLocation>
</comment>
<keyword evidence="3 10" id="KW-0716">Sensory transduction</keyword>
<keyword evidence="9 10" id="KW-0807">Transducer</keyword>
<feature type="transmembrane region" description="Helical" evidence="10">
    <location>
        <begin position="193"/>
        <end position="215"/>
    </location>
</feature>
<feature type="transmembrane region" description="Helical" evidence="10">
    <location>
        <begin position="274"/>
        <end position="293"/>
    </location>
</feature>
<keyword evidence="8 10" id="KW-0675">Receptor</keyword>
<dbReference type="GO" id="GO:0005549">
    <property type="term" value="F:odorant binding"/>
    <property type="evidence" value="ECO:0007669"/>
    <property type="project" value="InterPro"/>
</dbReference>
<dbReference type="GO" id="GO:0004984">
    <property type="term" value="F:olfactory receptor activity"/>
    <property type="evidence" value="ECO:0007669"/>
    <property type="project" value="InterPro"/>
</dbReference>
<accession>A0A834HWC8</accession>
<organism evidence="11 12">
    <name type="scientific">Rhynchophorus ferrugineus</name>
    <name type="common">Red palm weevil</name>
    <name type="synonym">Curculio ferrugineus</name>
    <dbReference type="NCBI Taxonomy" id="354439"/>
    <lineage>
        <taxon>Eukaryota</taxon>
        <taxon>Metazoa</taxon>
        <taxon>Ecdysozoa</taxon>
        <taxon>Arthropoda</taxon>
        <taxon>Hexapoda</taxon>
        <taxon>Insecta</taxon>
        <taxon>Pterygota</taxon>
        <taxon>Neoptera</taxon>
        <taxon>Endopterygota</taxon>
        <taxon>Coleoptera</taxon>
        <taxon>Polyphaga</taxon>
        <taxon>Cucujiformia</taxon>
        <taxon>Curculionidae</taxon>
        <taxon>Dryophthorinae</taxon>
        <taxon>Rhynchophorus</taxon>
    </lineage>
</organism>
<keyword evidence="7 10" id="KW-0472">Membrane</keyword>
<feature type="transmembrane region" description="Helical" evidence="10">
    <location>
        <begin position="38"/>
        <end position="60"/>
    </location>
</feature>
<dbReference type="EMBL" id="JAACXV010014152">
    <property type="protein sequence ID" value="KAF7269987.1"/>
    <property type="molecule type" value="Genomic_DNA"/>
</dbReference>
<keyword evidence="4 10" id="KW-0812">Transmembrane</keyword>
<comment type="caution">
    <text evidence="10">Lacks conserved residue(s) required for the propagation of feature annotation.</text>
</comment>
<dbReference type="InterPro" id="IPR004117">
    <property type="entry name" value="7tm6_olfct_rcpt"/>
</dbReference>
<keyword evidence="12" id="KW-1185">Reference proteome</keyword>
<dbReference type="PANTHER" id="PTHR21137:SF35">
    <property type="entry name" value="ODORANT RECEPTOR 19A-RELATED"/>
    <property type="match status" value="1"/>
</dbReference>
<evidence type="ECO:0000256" key="7">
    <source>
        <dbReference type="ARBA" id="ARBA00023136"/>
    </source>
</evidence>
<dbReference type="GO" id="GO:0007165">
    <property type="term" value="P:signal transduction"/>
    <property type="evidence" value="ECO:0007669"/>
    <property type="project" value="UniProtKB-KW"/>
</dbReference>
<evidence type="ECO:0000256" key="8">
    <source>
        <dbReference type="ARBA" id="ARBA00023170"/>
    </source>
</evidence>
<reference evidence="11" key="1">
    <citation type="submission" date="2020-08" db="EMBL/GenBank/DDBJ databases">
        <title>Genome sequencing and assembly of the red palm weevil Rhynchophorus ferrugineus.</title>
        <authorList>
            <person name="Dias G.B."/>
            <person name="Bergman C.M."/>
            <person name="Manee M."/>
        </authorList>
    </citation>
    <scope>NUCLEOTIDE SEQUENCE</scope>
    <source>
        <strain evidence="11">AA-2017</strain>
        <tissue evidence="11">Whole larva</tissue>
    </source>
</reference>
<keyword evidence="5 10" id="KW-0552">Olfaction</keyword>
<dbReference type="GO" id="GO:0005886">
    <property type="term" value="C:plasma membrane"/>
    <property type="evidence" value="ECO:0007669"/>
    <property type="project" value="UniProtKB-SubCell"/>
</dbReference>
<keyword evidence="2" id="KW-1003">Cell membrane</keyword>
<evidence type="ECO:0000256" key="6">
    <source>
        <dbReference type="ARBA" id="ARBA00022989"/>
    </source>
</evidence>
<dbReference type="AlphaFoldDB" id="A0A834HWC8"/>